<feature type="compositionally biased region" description="Polar residues" evidence="1">
    <location>
        <begin position="220"/>
        <end position="229"/>
    </location>
</feature>
<organism evidence="3 4">
    <name type="scientific">Golovinomyces cichoracearum</name>
    <dbReference type="NCBI Taxonomy" id="62708"/>
    <lineage>
        <taxon>Eukaryota</taxon>
        <taxon>Fungi</taxon>
        <taxon>Dikarya</taxon>
        <taxon>Ascomycota</taxon>
        <taxon>Pezizomycotina</taxon>
        <taxon>Leotiomycetes</taxon>
        <taxon>Erysiphales</taxon>
        <taxon>Erysiphaceae</taxon>
        <taxon>Golovinomyces</taxon>
    </lineage>
</organism>
<feature type="transmembrane region" description="Helical" evidence="2">
    <location>
        <begin position="275"/>
        <end position="296"/>
    </location>
</feature>
<reference evidence="3 4" key="1">
    <citation type="journal article" date="2018" name="BMC Genomics">
        <title>Comparative genome analyses reveal sequence features reflecting distinct modes of host-adaptation between dicot and monocot powdery mildew.</title>
        <authorList>
            <person name="Wu Y."/>
            <person name="Ma X."/>
            <person name="Pan Z."/>
            <person name="Kale S.D."/>
            <person name="Song Y."/>
            <person name="King H."/>
            <person name="Zhang Q."/>
            <person name="Presley C."/>
            <person name="Deng X."/>
            <person name="Wei C.I."/>
            <person name="Xiao S."/>
        </authorList>
    </citation>
    <scope>NUCLEOTIDE SEQUENCE [LARGE SCALE GENOMIC DNA]</scope>
    <source>
        <strain evidence="3">UMSG1</strain>
    </source>
</reference>
<feature type="compositionally biased region" description="Acidic residues" evidence="1">
    <location>
        <begin position="34"/>
        <end position="46"/>
    </location>
</feature>
<proteinExistence type="predicted"/>
<accession>A0A420IRX9</accession>
<dbReference type="EMBL" id="MCBS01022086">
    <property type="protein sequence ID" value="RKF77289.1"/>
    <property type="molecule type" value="Genomic_DNA"/>
</dbReference>
<feature type="compositionally biased region" description="Basic and acidic residues" evidence="1">
    <location>
        <begin position="161"/>
        <end position="171"/>
    </location>
</feature>
<sequence>MAPTENEVQEIFVPKVYISRILWPSNGNDGNGYDNDDDDDEDEDHDDDKYEDKYEDKYDDSHQLERSKPLAQPPKSQPELAELANPPMLQLPPAQTNPKIEPQPQSPADLPSPLQPSVAQPPQATSAISPNSSAASTTPHHLPSTNITNEPEPLLNGLPKAKPEPERKLEDDHVEDTTPTMIQPSIITLPETPTLGKGSSDTTSTNASSVPGEPRKEINPSGTNSSSIISTKPLINQTTSNPVPGLASVDGSSPLSSPTHVHNDAGVLSPTAEHILIAVGSIGAFIIFLALFFFIYGMRGKKGFFNLYGHYQFPRGRQADFYEIDQRRSVKIPEQPPQYSYQQGPFSQMPYNEKNDVALNSSQISRAADVIGGAPRYPIQGIERVGSFKNSNNFDLTRQTETYANPPYYSNFPHLSEYDSSATLNTVNSSNYNNPGTLASYITQTSSIYDPNQIRDPRLSYVSSISSGFGDGLGILAPSVVTAKDARPVQRNFAGPPSVSKTRMSWLKAPTRESIYSTSSYDTAPRFRTVKSWVKHQSDRLELKSPSNYDQDVHGIPNTLRSFTPTANSDVNMQSEDSSKTYQQDPVTAKNLPRTLQ</sequence>
<gene>
    <name evidence="3" type="ORF">GcM1_220005</name>
</gene>
<feature type="region of interest" description="Disordered" evidence="1">
    <location>
        <begin position="544"/>
        <end position="597"/>
    </location>
</feature>
<evidence type="ECO:0000256" key="2">
    <source>
        <dbReference type="SAM" id="Phobius"/>
    </source>
</evidence>
<feature type="compositionally biased region" description="Polar residues" evidence="1">
    <location>
        <begin position="197"/>
        <end position="209"/>
    </location>
</feature>
<comment type="caution">
    <text evidence="3">The sequence shown here is derived from an EMBL/GenBank/DDBJ whole genome shotgun (WGS) entry which is preliminary data.</text>
</comment>
<feature type="compositionally biased region" description="Polar residues" evidence="1">
    <location>
        <begin position="559"/>
        <end position="586"/>
    </location>
</feature>
<feature type="compositionally biased region" description="Basic and acidic residues" evidence="1">
    <location>
        <begin position="47"/>
        <end position="68"/>
    </location>
</feature>
<protein>
    <submittedName>
        <fullName evidence="3">Uncharacterized protein</fullName>
    </submittedName>
</protein>
<feature type="compositionally biased region" description="Polar residues" evidence="1">
    <location>
        <begin position="115"/>
        <end position="149"/>
    </location>
</feature>
<keyword evidence="2" id="KW-0812">Transmembrane</keyword>
<evidence type="ECO:0000256" key="1">
    <source>
        <dbReference type="SAM" id="MobiDB-lite"/>
    </source>
</evidence>
<evidence type="ECO:0000313" key="4">
    <source>
        <dbReference type="Proteomes" id="UP000285326"/>
    </source>
</evidence>
<evidence type="ECO:0000313" key="3">
    <source>
        <dbReference type="EMBL" id="RKF77289.1"/>
    </source>
</evidence>
<feature type="compositionally biased region" description="Polar residues" evidence="1">
    <location>
        <begin position="177"/>
        <end position="186"/>
    </location>
</feature>
<dbReference type="Proteomes" id="UP000285326">
    <property type="component" value="Unassembled WGS sequence"/>
</dbReference>
<keyword evidence="2" id="KW-0472">Membrane</keyword>
<name>A0A420IRX9_9PEZI</name>
<keyword evidence="2" id="KW-1133">Transmembrane helix</keyword>
<dbReference type="AlphaFoldDB" id="A0A420IRX9"/>
<feature type="region of interest" description="Disordered" evidence="1">
    <location>
        <begin position="22"/>
        <end position="229"/>
    </location>
</feature>